<dbReference type="EMBL" id="JAAZON010000348">
    <property type="protein sequence ID" value="NMC63077.1"/>
    <property type="molecule type" value="Genomic_DNA"/>
</dbReference>
<keyword evidence="10" id="KW-0808">Transferase</keyword>
<comment type="pathway">
    <text evidence="1">Protein modification; [NiFe] hydrogenase maturation.</text>
</comment>
<evidence type="ECO:0000256" key="5">
    <source>
        <dbReference type="ARBA" id="ARBA00022833"/>
    </source>
</evidence>
<comment type="caution">
    <text evidence="10">The sequence shown here is derived from an EMBL/GenBank/DDBJ whole genome shotgun (WGS) entry which is preliminary data.</text>
</comment>
<feature type="active site" evidence="7">
    <location>
        <position position="38"/>
    </location>
</feature>
<proteinExistence type="predicted"/>
<dbReference type="GO" id="GO:0003725">
    <property type="term" value="F:double-stranded RNA binding"/>
    <property type="evidence" value="ECO:0007669"/>
    <property type="project" value="InterPro"/>
</dbReference>
<evidence type="ECO:0000259" key="9">
    <source>
        <dbReference type="PROSITE" id="PS51163"/>
    </source>
</evidence>
<dbReference type="Gene3D" id="3.90.870.50">
    <property type="match status" value="1"/>
</dbReference>
<dbReference type="GO" id="GO:0008270">
    <property type="term" value="F:zinc ion binding"/>
    <property type="evidence" value="ECO:0007669"/>
    <property type="project" value="UniProtKB-KW"/>
</dbReference>
<reference evidence="10 11" key="1">
    <citation type="journal article" date="2020" name="Biotechnol. Biofuels">
        <title>New insights from the biogas microbiome by comprehensive genome-resolved metagenomics of nearly 1600 species originating from multiple anaerobic digesters.</title>
        <authorList>
            <person name="Campanaro S."/>
            <person name="Treu L."/>
            <person name="Rodriguez-R L.M."/>
            <person name="Kovalovszki A."/>
            <person name="Ziels R.M."/>
            <person name="Maus I."/>
            <person name="Zhu X."/>
            <person name="Kougias P.G."/>
            <person name="Basile A."/>
            <person name="Luo G."/>
            <person name="Schluter A."/>
            <person name="Konstantinidis K.T."/>
            <person name="Angelidaki I."/>
        </authorList>
    </citation>
    <scope>NUCLEOTIDE SEQUENCE [LARGE SCALE GENOMIC DNA]</scope>
    <source>
        <strain evidence="10">AS27yjCOA_65</strain>
    </source>
</reference>
<dbReference type="GO" id="GO:0051604">
    <property type="term" value="P:protein maturation"/>
    <property type="evidence" value="ECO:0007669"/>
    <property type="project" value="TreeGrafter"/>
</dbReference>
<dbReference type="InterPro" id="IPR004421">
    <property type="entry name" value="Carbamoyltransferase_HypF"/>
</dbReference>
<dbReference type="InterPro" id="IPR036046">
    <property type="entry name" value="Acylphosphatase-like_dom_sf"/>
</dbReference>
<comment type="catalytic activity">
    <reaction evidence="6">
        <text>C-terminal L-cysteinyl-[HypE protein] + carbamoyl phosphate + ATP + H2O = C-terminal S-carboxamide-L-cysteinyl-[HypE protein] + AMP + phosphate + diphosphate + H(+)</text>
        <dbReference type="Rhea" id="RHEA:55636"/>
        <dbReference type="Rhea" id="RHEA-COMP:14247"/>
        <dbReference type="Rhea" id="RHEA-COMP:14392"/>
        <dbReference type="ChEBI" id="CHEBI:15377"/>
        <dbReference type="ChEBI" id="CHEBI:15378"/>
        <dbReference type="ChEBI" id="CHEBI:30616"/>
        <dbReference type="ChEBI" id="CHEBI:33019"/>
        <dbReference type="ChEBI" id="CHEBI:43474"/>
        <dbReference type="ChEBI" id="CHEBI:58228"/>
        <dbReference type="ChEBI" id="CHEBI:76913"/>
        <dbReference type="ChEBI" id="CHEBI:139126"/>
        <dbReference type="ChEBI" id="CHEBI:456215"/>
    </reaction>
</comment>
<dbReference type="PANTHER" id="PTHR42959:SF1">
    <property type="entry name" value="CARBAMOYLTRANSFERASE HYPF"/>
    <property type="match status" value="1"/>
</dbReference>
<keyword evidence="5" id="KW-0862">Zinc</keyword>
<evidence type="ECO:0000256" key="4">
    <source>
        <dbReference type="ARBA" id="ARBA00022771"/>
    </source>
</evidence>
<evidence type="ECO:0000256" key="1">
    <source>
        <dbReference type="ARBA" id="ARBA00004711"/>
    </source>
</evidence>
<keyword evidence="7" id="KW-0378">Hydrolase</keyword>
<dbReference type="InterPro" id="IPR001792">
    <property type="entry name" value="Acylphosphatase-like_dom"/>
</dbReference>
<dbReference type="Pfam" id="PF07503">
    <property type="entry name" value="zf-HYPF"/>
    <property type="match status" value="2"/>
</dbReference>
<organism evidence="10 11">
    <name type="scientific">SAR324 cluster bacterium</name>
    <dbReference type="NCBI Taxonomy" id="2024889"/>
    <lineage>
        <taxon>Bacteria</taxon>
        <taxon>Deltaproteobacteria</taxon>
        <taxon>SAR324 cluster</taxon>
    </lineage>
</organism>
<dbReference type="EC" id="3.6.1.7" evidence="7"/>
<feature type="non-terminal residue" evidence="10">
    <location>
        <position position="479"/>
    </location>
</feature>
<dbReference type="GO" id="GO:0016743">
    <property type="term" value="F:carboxyl- or carbamoyltransferase activity"/>
    <property type="evidence" value="ECO:0007669"/>
    <property type="project" value="InterPro"/>
</dbReference>
<protein>
    <recommendedName>
        <fullName evidence="7">acylphosphatase</fullName>
        <ecNumber evidence="7">3.6.1.7</ecNumber>
    </recommendedName>
</protein>
<dbReference type="NCBIfam" id="TIGR00143">
    <property type="entry name" value="hypF"/>
    <property type="match status" value="1"/>
</dbReference>
<dbReference type="Gene3D" id="3.30.420.360">
    <property type="match status" value="1"/>
</dbReference>
<keyword evidence="2" id="KW-0436">Ligase</keyword>
<dbReference type="PANTHER" id="PTHR42959">
    <property type="entry name" value="CARBAMOYLTRANSFERASE"/>
    <property type="match status" value="1"/>
</dbReference>
<dbReference type="AlphaFoldDB" id="A0A7X9FRN6"/>
<evidence type="ECO:0000259" key="8">
    <source>
        <dbReference type="PROSITE" id="PS51160"/>
    </source>
</evidence>
<dbReference type="Gene3D" id="3.30.110.120">
    <property type="match status" value="1"/>
</dbReference>
<dbReference type="InterPro" id="IPR041440">
    <property type="entry name" value="HypF_C"/>
</dbReference>
<keyword evidence="4" id="KW-0863">Zinc-finger</keyword>
<evidence type="ECO:0000256" key="7">
    <source>
        <dbReference type="PROSITE-ProRule" id="PRU00520"/>
    </source>
</evidence>
<dbReference type="Pfam" id="PF17788">
    <property type="entry name" value="HypF_C"/>
    <property type="match status" value="1"/>
</dbReference>
<dbReference type="GO" id="GO:0003998">
    <property type="term" value="F:acylphosphatase activity"/>
    <property type="evidence" value="ECO:0007669"/>
    <property type="project" value="UniProtKB-EC"/>
</dbReference>
<dbReference type="InterPro" id="IPR011125">
    <property type="entry name" value="Znf_HypF"/>
</dbReference>
<evidence type="ECO:0000313" key="11">
    <source>
        <dbReference type="Proteomes" id="UP000524246"/>
    </source>
</evidence>
<accession>A0A7X9FRN6</accession>
<dbReference type="Proteomes" id="UP000524246">
    <property type="component" value="Unassembled WGS sequence"/>
</dbReference>
<keyword evidence="3" id="KW-0479">Metal-binding</keyword>
<evidence type="ECO:0000256" key="6">
    <source>
        <dbReference type="ARBA" id="ARBA00048220"/>
    </source>
</evidence>
<dbReference type="GO" id="GO:0016874">
    <property type="term" value="F:ligase activity"/>
    <property type="evidence" value="ECO:0007669"/>
    <property type="project" value="UniProtKB-KW"/>
</dbReference>
<dbReference type="InterPro" id="IPR006070">
    <property type="entry name" value="Sua5-like_dom"/>
</dbReference>
<dbReference type="Pfam" id="PF00708">
    <property type="entry name" value="Acylphosphatase"/>
    <property type="match status" value="1"/>
</dbReference>
<dbReference type="Pfam" id="PF01300">
    <property type="entry name" value="Sua5_yciO_yrdC"/>
    <property type="match status" value="1"/>
</dbReference>
<gene>
    <name evidence="10" type="primary">hypF</name>
    <name evidence="10" type="ORF">GYA55_07905</name>
</gene>
<dbReference type="UniPathway" id="UPA00335"/>
<feature type="active site" evidence="7">
    <location>
        <position position="20"/>
    </location>
</feature>
<dbReference type="InterPro" id="IPR017945">
    <property type="entry name" value="DHBP_synth_RibB-like_a/b_dom"/>
</dbReference>
<feature type="domain" description="YrdC-like" evidence="9">
    <location>
        <begin position="202"/>
        <end position="397"/>
    </location>
</feature>
<dbReference type="SUPFAM" id="SSF54975">
    <property type="entry name" value="Acylphosphatase/BLUF domain-like"/>
    <property type="match status" value="1"/>
</dbReference>
<evidence type="ECO:0000256" key="2">
    <source>
        <dbReference type="ARBA" id="ARBA00022598"/>
    </source>
</evidence>
<dbReference type="InterPro" id="IPR051060">
    <property type="entry name" value="Carbamoyltrans_HypF-like"/>
</dbReference>
<name>A0A7X9FRN6_9DELT</name>
<evidence type="ECO:0000313" key="10">
    <source>
        <dbReference type="EMBL" id="NMC63077.1"/>
    </source>
</evidence>
<dbReference type="SUPFAM" id="SSF55821">
    <property type="entry name" value="YrdC/RibB"/>
    <property type="match status" value="1"/>
</dbReference>
<comment type="catalytic activity">
    <reaction evidence="7">
        <text>an acyl phosphate + H2O = a carboxylate + phosphate + H(+)</text>
        <dbReference type="Rhea" id="RHEA:14965"/>
        <dbReference type="ChEBI" id="CHEBI:15377"/>
        <dbReference type="ChEBI" id="CHEBI:15378"/>
        <dbReference type="ChEBI" id="CHEBI:29067"/>
        <dbReference type="ChEBI" id="CHEBI:43474"/>
        <dbReference type="ChEBI" id="CHEBI:59918"/>
        <dbReference type="EC" id="3.6.1.7"/>
    </reaction>
</comment>
<evidence type="ECO:0000256" key="3">
    <source>
        <dbReference type="ARBA" id="ARBA00022723"/>
    </source>
</evidence>
<feature type="domain" description="Acylphosphatase-like" evidence="8">
    <location>
        <begin position="5"/>
        <end position="93"/>
    </location>
</feature>
<dbReference type="PROSITE" id="PS51163">
    <property type="entry name" value="YRDC"/>
    <property type="match status" value="1"/>
</dbReference>
<dbReference type="PROSITE" id="PS51160">
    <property type="entry name" value="ACYLPHOSPHATASE_3"/>
    <property type="match status" value="1"/>
</dbReference>
<sequence length="479" mass="53638">MSLLRKSFELHGIIQGLGIRPTVHRIAKRFCLGGSVQNLGNSVRLELEGSEGSIEAFLCTLLKEVPSATRIDLIKELRSEPVSEVVSDFKILESAPNSEYAVSFPPDLALCRDCLAEIFNPADRRYGYPFTSCTVCGPRYTVIEGMPYDRERTTLKFFPLCKDCQEEYRNPFSRRFHAESIACPKCGPKMRITDKSGKALNQEPLSTARQGISEGKILALRGIGGFLLSLDAFNSSAIKELRLRKQRPHKPLAVMMRDLSVVKRFCHVSAIGESLLQSAEAPIVILDLKEEARRELPVDLLAPDTETLGVMLPYSPLHQLLFHPLKGDPVQAFDVLVMTSGNKRSEPICIKNEEAFLRLQDIADLFLVHDREIVLRADDSLVSIQEEVPQIWRRARGYSPRGFKLKNTISVPSLGMGAELKNTAAIGFDGQIVMSPHIGDLETPEAVDDFEQVIKCFPEFLRREPERVLVDLHPDMHSS</sequence>